<gene>
    <name evidence="3" type="ORF">H7F51_02015</name>
</gene>
<dbReference type="InterPro" id="IPR050483">
    <property type="entry name" value="CoA-transferase_III_domain"/>
</dbReference>
<dbReference type="Gene3D" id="3.40.50.10540">
    <property type="entry name" value="Crotonobetainyl-coa:carnitine coa-transferase, domain 1"/>
    <property type="match status" value="1"/>
</dbReference>
<evidence type="ECO:0000256" key="2">
    <source>
        <dbReference type="SAM" id="MobiDB-lite"/>
    </source>
</evidence>
<evidence type="ECO:0000313" key="3">
    <source>
        <dbReference type="EMBL" id="MBC2664288.1"/>
    </source>
</evidence>
<keyword evidence="1 3" id="KW-0808">Transferase</keyword>
<dbReference type="PANTHER" id="PTHR48207:SF3">
    <property type="entry name" value="SUCCINATE--HYDROXYMETHYLGLUTARATE COA-TRANSFERASE"/>
    <property type="match status" value="1"/>
</dbReference>
<dbReference type="SUPFAM" id="SSF89796">
    <property type="entry name" value="CoA-transferase family III (CaiB/BaiF)"/>
    <property type="match status" value="1"/>
</dbReference>
<proteinExistence type="predicted"/>
<dbReference type="GO" id="GO:0008410">
    <property type="term" value="F:CoA-transferase activity"/>
    <property type="evidence" value="ECO:0007669"/>
    <property type="project" value="TreeGrafter"/>
</dbReference>
<feature type="region of interest" description="Disordered" evidence="2">
    <location>
        <begin position="365"/>
        <end position="397"/>
    </location>
</feature>
<dbReference type="Gene3D" id="3.30.1540.10">
    <property type="entry name" value="formyl-coa transferase, domain 3"/>
    <property type="match status" value="1"/>
</dbReference>
<organism evidence="3 4">
    <name type="scientific">Novosphingobium flavum</name>
    <dbReference type="NCBI Taxonomy" id="1778672"/>
    <lineage>
        <taxon>Bacteria</taxon>
        <taxon>Pseudomonadati</taxon>
        <taxon>Pseudomonadota</taxon>
        <taxon>Alphaproteobacteria</taxon>
        <taxon>Sphingomonadales</taxon>
        <taxon>Sphingomonadaceae</taxon>
        <taxon>Novosphingobium</taxon>
    </lineage>
</organism>
<evidence type="ECO:0000313" key="4">
    <source>
        <dbReference type="Proteomes" id="UP000566813"/>
    </source>
</evidence>
<evidence type="ECO:0000256" key="1">
    <source>
        <dbReference type="ARBA" id="ARBA00022679"/>
    </source>
</evidence>
<dbReference type="InterPro" id="IPR044855">
    <property type="entry name" value="CoA-Trfase_III_dom3_sf"/>
</dbReference>
<accession>A0A7X1KKH8</accession>
<reference evidence="3 4" key="1">
    <citation type="submission" date="2020-08" db="EMBL/GenBank/DDBJ databases">
        <title>The genome sequence of type strain Novosphingobium flavum NBRC 111647.</title>
        <authorList>
            <person name="Liu Y."/>
        </authorList>
    </citation>
    <scope>NUCLEOTIDE SEQUENCE [LARGE SCALE GENOMIC DNA]</scope>
    <source>
        <strain evidence="3 4">NBRC 111647</strain>
    </source>
</reference>
<dbReference type="InterPro" id="IPR003673">
    <property type="entry name" value="CoA-Trfase_fam_III"/>
</dbReference>
<dbReference type="AlphaFoldDB" id="A0A7X1KKH8"/>
<dbReference type="Pfam" id="PF02515">
    <property type="entry name" value="CoA_transf_3"/>
    <property type="match status" value="1"/>
</dbReference>
<protein>
    <submittedName>
        <fullName evidence="3">CoA transferase</fullName>
    </submittedName>
</protein>
<keyword evidence="4" id="KW-1185">Reference proteome</keyword>
<dbReference type="PANTHER" id="PTHR48207">
    <property type="entry name" value="SUCCINATE--HYDROXYMETHYLGLUTARATE COA-TRANSFERASE"/>
    <property type="match status" value="1"/>
</dbReference>
<sequence>MNAPLEGLRVLELARVLAGPWAGQILADLGAEVVKVEAPAGDDTRKWGPPFVHNPDGTRDAAYFHATNRGKRSVVADFASPEGQALVRGLATGADVVIENFKVGGLARYGLDYRSLSATNPQLVYCSITGFGQDGPYAARAGYDFIVQGMSGIMDLTGEPDGPPQKTGVAFADIMTGLYAVIGIQAALTERERTGLGQHVDLALLDVMVGTLANQAMNYFVTGESPRRLGNSSPNICPYDVFPTLDGPFILAVGNDDQFARFCRAVGIPANSAVTTNAQRLQRRDEVTAMIAARTQSWRRDDLLVKLEAEGIPAGPINTVAEAFADPQVRHRGMALSIDRPDAPPVPGVRLPIRFSRSVPVASSASPALGQQTAAAWGPWRDQTGLAGGQTNSKAGD</sequence>
<name>A0A7X1KKH8_9SPHN</name>
<dbReference type="Proteomes" id="UP000566813">
    <property type="component" value="Unassembled WGS sequence"/>
</dbReference>
<dbReference type="EMBL" id="JACLAW010000002">
    <property type="protein sequence ID" value="MBC2664288.1"/>
    <property type="molecule type" value="Genomic_DNA"/>
</dbReference>
<dbReference type="InterPro" id="IPR023606">
    <property type="entry name" value="CoA-Trfase_III_dom_1_sf"/>
</dbReference>
<comment type="caution">
    <text evidence="3">The sequence shown here is derived from an EMBL/GenBank/DDBJ whole genome shotgun (WGS) entry which is preliminary data.</text>
</comment>